<feature type="region of interest" description="Disordered" evidence="1">
    <location>
        <begin position="293"/>
        <end position="329"/>
    </location>
</feature>
<dbReference type="EMBL" id="BAABGQ010000002">
    <property type="protein sequence ID" value="GAA4493312.1"/>
    <property type="molecule type" value="Genomic_DNA"/>
</dbReference>
<name>A0ABP8PYH8_9BACT</name>
<gene>
    <name evidence="2" type="ORF">GCM10023172_01740</name>
</gene>
<evidence type="ECO:0000256" key="1">
    <source>
        <dbReference type="SAM" id="MobiDB-lite"/>
    </source>
</evidence>
<reference evidence="3" key="1">
    <citation type="journal article" date="2019" name="Int. J. Syst. Evol. Microbiol.">
        <title>The Global Catalogue of Microorganisms (GCM) 10K type strain sequencing project: providing services to taxonomists for standard genome sequencing and annotation.</title>
        <authorList>
            <consortium name="The Broad Institute Genomics Platform"/>
            <consortium name="The Broad Institute Genome Sequencing Center for Infectious Disease"/>
            <person name="Wu L."/>
            <person name="Ma J."/>
        </authorList>
    </citation>
    <scope>NUCLEOTIDE SEQUENCE [LARGE SCALE GENOMIC DNA]</scope>
    <source>
        <strain evidence="3">JCM 17841</strain>
    </source>
</reference>
<dbReference type="SUPFAM" id="SSF81301">
    <property type="entry name" value="Nucleotidyltransferase"/>
    <property type="match status" value="1"/>
</dbReference>
<organism evidence="2 3">
    <name type="scientific">Hymenobacter ginsengisoli</name>
    <dbReference type="NCBI Taxonomy" id="1051626"/>
    <lineage>
        <taxon>Bacteria</taxon>
        <taxon>Pseudomonadati</taxon>
        <taxon>Bacteroidota</taxon>
        <taxon>Cytophagia</taxon>
        <taxon>Cytophagales</taxon>
        <taxon>Hymenobacteraceae</taxon>
        <taxon>Hymenobacter</taxon>
    </lineage>
</organism>
<accession>A0ABP8PYH8</accession>
<protein>
    <recommendedName>
        <fullName evidence="4">Nucleotidyltransferase</fullName>
    </recommendedName>
</protein>
<sequence length="329" mass="37685">MDLNKDEYLGCVHRSYGINLEDDLINDNNSLADRYRKKRDAVQAALNKKFGTTLACIQHSGSYAKHTAINIKFDMDLCLNFKRKAFETLQSMYDAVLDYLESNEFSDDVGDLLQTRPQKVSVGLFFSVDGETLNFDITPGRRISDDDPNCFDLNLHLKTEESSTRMKTNIAKQVEHIKGRKKERETIRLLKAWKFAHFPNLKSFLLELLTIKAFDTKGEDNVPAARWERLKLTMEFIRDNIETINLADPGNSSNNVAASLSDEHKTELARDMKRALTQIDSDASKLKFYFPENPKFPCEEKKAEDSSASNRYSQKPNVRETIYPPATYA</sequence>
<feature type="compositionally biased region" description="Polar residues" evidence="1">
    <location>
        <begin position="306"/>
        <end position="316"/>
    </location>
</feature>
<keyword evidence="3" id="KW-1185">Reference proteome</keyword>
<evidence type="ECO:0000313" key="2">
    <source>
        <dbReference type="EMBL" id="GAA4493312.1"/>
    </source>
</evidence>
<evidence type="ECO:0000313" key="3">
    <source>
        <dbReference type="Proteomes" id="UP001501243"/>
    </source>
</evidence>
<dbReference type="InterPro" id="IPR043519">
    <property type="entry name" value="NT_sf"/>
</dbReference>
<dbReference type="RefSeq" id="WP_208133398.1">
    <property type="nucleotide sequence ID" value="NZ_BAABGQ010000002.1"/>
</dbReference>
<proteinExistence type="predicted"/>
<comment type="caution">
    <text evidence="2">The sequence shown here is derived from an EMBL/GenBank/DDBJ whole genome shotgun (WGS) entry which is preliminary data.</text>
</comment>
<dbReference type="Proteomes" id="UP001501243">
    <property type="component" value="Unassembled WGS sequence"/>
</dbReference>
<evidence type="ECO:0008006" key="4">
    <source>
        <dbReference type="Google" id="ProtNLM"/>
    </source>
</evidence>